<sequence length="107" mass="12278">FDSPQRNSQRFPEPFCFQIAMNFILSTYRSLLMNNLKTRKVDKISTRNNKMHETGHVGISKPKNEISLLEAGFLATTMVVIWMAPMAFLMSQINGWRIRAKGEGLTK</sequence>
<keyword evidence="3" id="KW-1185">Reference proteome</keyword>
<dbReference type="Proteomes" id="UP001516400">
    <property type="component" value="Unassembled WGS sequence"/>
</dbReference>
<evidence type="ECO:0000313" key="3">
    <source>
        <dbReference type="Proteomes" id="UP001516400"/>
    </source>
</evidence>
<dbReference type="AlphaFoldDB" id="A0ABD2MUS8"/>
<name>A0ABD2MUS8_9CUCU</name>
<feature type="non-terminal residue" evidence="2">
    <location>
        <position position="1"/>
    </location>
</feature>
<reference evidence="2 3" key="1">
    <citation type="journal article" date="2021" name="BMC Biol.">
        <title>Horizontally acquired antibacterial genes associated with adaptive radiation of ladybird beetles.</title>
        <authorList>
            <person name="Li H.S."/>
            <person name="Tang X.F."/>
            <person name="Huang Y.H."/>
            <person name="Xu Z.Y."/>
            <person name="Chen M.L."/>
            <person name="Du X.Y."/>
            <person name="Qiu B.Y."/>
            <person name="Chen P.T."/>
            <person name="Zhang W."/>
            <person name="Slipinski A."/>
            <person name="Escalona H.E."/>
            <person name="Waterhouse R.M."/>
            <person name="Zwick A."/>
            <person name="Pang H."/>
        </authorList>
    </citation>
    <scope>NUCLEOTIDE SEQUENCE [LARGE SCALE GENOMIC DNA]</scope>
    <source>
        <strain evidence="2">SYSU2018</strain>
    </source>
</reference>
<evidence type="ECO:0000313" key="2">
    <source>
        <dbReference type="EMBL" id="KAL3270159.1"/>
    </source>
</evidence>
<organism evidence="2 3">
    <name type="scientific">Cryptolaemus montrouzieri</name>
    <dbReference type="NCBI Taxonomy" id="559131"/>
    <lineage>
        <taxon>Eukaryota</taxon>
        <taxon>Metazoa</taxon>
        <taxon>Ecdysozoa</taxon>
        <taxon>Arthropoda</taxon>
        <taxon>Hexapoda</taxon>
        <taxon>Insecta</taxon>
        <taxon>Pterygota</taxon>
        <taxon>Neoptera</taxon>
        <taxon>Endopterygota</taxon>
        <taxon>Coleoptera</taxon>
        <taxon>Polyphaga</taxon>
        <taxon>Cucujiformia</taxon>
        <taxon>Coccinelloidea</taxon>
        <taxon>Coccinellidae</taxon>
        <taxon>Scymninae</taxon>
        <taxon>Scymnini</taxon>
        <taxon>Cryptolaemus</taxon>
    </lineage>
</organism>
<accession>A0ABD2MUS8</accession>
<feature type="transmembrane region" description="Helical" evidence="1">
    <location>
        <begin position="71"/>
        <end position="91"/>
    </location>
</feature>
<gene>
    <name evidence="2" type="ORF">HHI36_009217</name>
</gene>
<comment type="caution">
    <text evidence="2">The sequence shown here is derived from an EMBL/GenBank/DDBJ whole genome shotgun (WGS) entry which is preliminary data.</text>
</comment>
<keyword evidence="1" id="KW-0812">Transmembrane</keyword>
<dbReference type="EMBL" id="JABFTP020000021">
    <property type="protein sequence ID" value="KAL3270159.1"/>
    <property type="molecule type" value="Genomic_DNA"/>
</dbReference>
<proteinExistence type="predicted"/>
<keyword evidence="1" id="KW-1133">Transmembrane helix</keyword>
<keyword evidence="1" id="KW-0472">Membrane</keyword>
<protein>
    <submittedName>
        <fullName evidence="2">Uncharacterized protein</fullName>
    </submittedName>
</protein>
<evidence type="ECO:0000256" key="1">
    <source>
        <dbReference type="SAM" id="Phobius"/>
    </source>
</evidence>